<dbReference type="EC" id="6.1.1.19" evidence="5"/>
<keyword evidence="5" id="KW-0030">Aminoacyl-tRNA synthetase</keyword>
<gene>
    <name evidence="5" type="ORF">HNR61_003008</name>
</gene>
<accession>A0A7W3LNK7</accession>
<comment type="caution">
    <text evidence="5">The sequence shown here is derived from an EMBL/GenBank/DDBJ whole genome shotgun (WGS) entry which is preliminary data.</text>
</comment>
<evidence type="ECO:0000256" key="2">
    <source>
        <dbReference type="ARBA" id="ARBA00022741"/>
    </source>
</evidence>
<keyword evidence="2" id="KW-0547">Nucleotide-binding</keyword>
<dbReference type="EMBL" id="JACJIA010000003">
    <property type="protein sequence ID" value="MBA8951377.1"/>
    <property type="molecule type" value="Genomic_DNA"/>
</dbReference>
<dbReference type="Gene3D" id="1.10.730.10">
    <property type="entry name" value="Isoleucyl-tRNA Synthetase, Domain 1"/>
    <property type="match status" value="1"/>
</dbReference>
<dbReference type="Pfam" id="PF05746">
    <property type="entry name" value="DALR_1"/>
    <property type="match status" value="1"/>
</dbReference>
<reference evidence="5 6" key="1">
    <citation type="submission" date="2020-08" db="EMBL/GenBank/DDBJ databases">
        <title>Genomic Encyclopedia of Type Strains, Phase IV (KMG-IV): sequencing the most valuable type-strain genomes for metagenomic binning, comparative biology and taxonomic classification.</title>
        <authorList>
            <person name="Goeker M."/>
        </authorList>
    </citation>
    <scope>NUCLEOTIDE SEQUENCE [LARGE SCALE GENOMIC DNA]</scope>
    <source>
        <strain evidence="5 6">DSM 44197</strain>
    </source>
</reference>
<dbReference type="AlphaFoldDB" id="A0A7W3LNK7"/>
<dbReference type="GO" id="GO:0005524">
    <property type="term" value="F:ATP binding"/>
    <property type="evidence" value="ECO:0007669"/>
    <property type="project" value="UniProtKB-KW"/>
</dbReference>
<evidence type="ECO:0000256" key="1">
    <source>
        <dbReference type="ARBA" id="ARBA00022598"/>
    </source>
</evidence>
<evidence type="ECO:0000313" key="6">
    <source>
        <dbReference type="Proteomes" id="UP000572680"/>
    </source>
</evidence>
<evidence type="ECO:0000259" key="4">
    <source>
        <dbReference type="SMART" id="SM00836"/>
    </source>
</evidence>
<dbReference type="Proteomes" id="UP000572680">
    <property type="component" value="Unassembled WGS sequence"/>
</dbReference>
<dbReference type="RefSeq" id="WP_182843710.1">
    <property type="nucleotide sequence ID" value="NZ_BAAALP010000004.1"/>
</dbReference>
<keyword evidence="3" id="KW-0067">ATP-binding</keyword>
<name>A0A7W3LNK7_ACTNM</name>
<keyword evidence="1 5" id="KW-0436">Ligase</keyword>
<dbReference type="SUPFAM" id="SSF47323">
    <property type="entry name" value="Anticodon-binding domain of a subclass of class I aminoacyl-tRNA synthetases"/>
    <property type="match status" value="1"/>
</dbReference>
<feature type="domain" description="DALR anticodon binding" evidence="4">
    <location>
        <begin position="117"/>
        <end position="236"/>
    </location>
</feature>
<sequence>MTPADVGDALVAAVRDAVAGGVVPPDGVDVVGRGPGVYASPVALRLGLDPEDLARRVARWPGVLRAEVARGMVVVFVEPGSLAAEVIAAGDSYGVARVPGGGWDEWPRTWENPGFAVRYAYARAAAVRRWADGLGIGPGEPVGLVRDEELALLGALGELPGRARQAERERDPGALVKCLERLAGAYHDVHERCPALPRGDEKPGAVHGARVTLAEAARIALANGMNMIGETPRERI</sequence>
<organism evidence="5 6">
    <name type="scientific">Actinomadura namibiensis</name>
    <dbReference type="NCBI Taxonomy" id="182080"/>
    <lineage>
        <taxon>Bacteria</taxon>
        <taxon>Bacillati</taxon>
        <taxon>Actinomycetota</taxon>
        <taxon>Actinomycetes</taxon>
        <taxon>Streptosporangiales</taxon>
        <taxon>Thermomonosporaceae</taxon>
        <taxon>Actinomadura</taxon>
    </lineage>
</organism>
<proteinExistence type="predicted"/>
<dbReference type="GO" id="GO:0004814">
    <property type="term" value="F:arginine-tRNA ligase activity"/>
    <property type="evidence" value="ECO:0007669"/>
    <property type="project" value="UniProtKB-EC"/>
</dbReference>
<protein>
    <submittedName>
        <fullName evidence="5">Arginyl-tRNA synthetase</fullName>
        <ecNumber evidence="5">6.1.1.19</ecNumber>
    </submittedName>
</protein>
<dbReference type="SMART" id="SM00836">
    <property type="entry name" value="DALR_1"/>
    <property type="match status" value="1"/>
</dbReference>
<dbReference type="InterPro" id="IPR008909">
    <property type="entry name" value="DALR_anticod-bd"/>
</dbReference>
<evidence type="ECO:0000313" key="5">
    <source>
        <dbReference type="EMBL" id="MBA8951377.1"/>
    </source>
</evidence>
<keyword evidence="6" id="KW-1185">Reference proteome</keyword>
<dbReference type="GO" id="GO:0006420">
    <property type="term" value="P:arginyl-tRNA aminoacylation"/>
    <property type="evidence" value="ECO:0007669"/>
    <property type="project" value="InterPro"/>
</dbReference>
<dbReference type="InterPro" id="IPR009080">
    <property type="entry name" value="tRNAsynth_Ia_anticodon-bd"/>
</dbReference>
<evidence type="ECO:0000256" key="3">
    <source>
        <dbReference type="ARBA" id="ARBA00022840"/>
    </source>
</evidence>